<keyword evidence="6 11" id="KW-0256">Endoplasmic reticulum</keyword>
<dbReference type="InterPro" id="IPR036938">
    <property type="entry name" value="PAP2/HPO_sf"/>
</dbReference>
<dbReference type="SMART" id="SM00014">
    <property type="entry name" value="acidPPc"/>
    <property type="match status" value="1"/>
</dbReference>
<dbReference type="EC" id="3.6.1.43" evidence="11"/>
<accession>A0A0N7ZD59</accession>
<proteinExistence type="inferred from homology"/>
<dbReference type="Gene3D" id="1.20.144.10">
    <property type="entry name" value="Phosphatidic acid phosphatase type 2/haloperoxidase"/>
    <property type="match status" value="1"/>
</dbReference>
<feature type="domain" description="Phosphatidic acid phosphatase type 2/haloperoxidase" evidence="12">
    <location>
        <begin position="52"/>
        <end position="170"/>
    </location>
</feature>
<evidence type="ECO:0000256" key="6">
    <source>
        <dbReference type="ARBA" id="ARBA00022824"/>
    </source>
</evidence>
<protein>
    <recommendedName>
        <fullName evidence="11">Dolichyldiphosphatase</fullName>
        <ecNumber evidence="11">3.6.1.43</ecNumber>
    </recommendedName>
</protein>
<dbReference type="UniPathway" id="UPA00378"/>
<dbReference type="CDD" id="cd03382">
    <property type="entry name" value="PAP2_dolichyldiphosphatase"/>
    <property type="match status" value="1"/>
</dbReference>
<evidence type="ECO:0000256" key="5">
    <source>
        <dbReference type="ARBA" id="ARBA00022801"/>
    </source>
</evidence>
<dbReference type="PANTHER" id="PTHR11247">
    <property type="entry name" value="PALMITOYL-PROTEIN THIOESTERASE/DOLICHYLDIPHOSPHATASE 1"/>
    <property type="match status" value="1"/>
</dbReference>
<evidence type="ECO:0000256" key="10">
    <source>
        <dbReference type="ARBA" id="ARBA00047349"/>
    </source>
</evidence>
<feature type="transmembrane region" description="Helical" evidence="11">
    <location>
        <begin position="25"/>
        <end position="46"/>
    </location>
</feature>
<dbReference type="GO" id="GO:0047874">
    <property type="term" value="F:dolichyldiphosphatase activity"/>
    <property type="evidence" value="ECO:0007669"/>
    <property type="project" value="UniProtKB-UniRule"/>
</dbReference>
<dbReference type="InterPro" id="IPR039667">
    <property type="entry name" value="Dolichyldiphosphatase_PAP2"/>
</dbReference>
<feature type="transmembrane region" description="Helical" evidence="11">
    <location>
        <begin position="53"/>
        <end position="73"/>
    </location>
</feature>
<dbReference type="GO" id="GO:0006487">
    <property type="term" value="P:protein N-linked glycosylation"/>
    <property type="evidence" value="ECO:0007669"/>
    <property type="project" value="UniProtKB-UniRule"/>
</dbReference>
<reference evidence="13" key="1">
    <citation type="submission" date="2015-09" db="EMBL/GenBank/DDBJ databases">
        <title>Scylla olivacea transcriptome.</title>
        <authorList>
            <person name="Ikhwanuddin M."/>
        </authorList>
    </citation>
    <scope>NUCLEOTIDE SEQUENCE</scope>
</reference>
<evidence type="ECO:0000313" key="13">
    <source>
        <dbReference type="EMBL" id="JAI66336.1"/>
    </source>
</evidence>
<sequence length="229" mass="26100">MADLEWKPFSLTYVEYPNGDLIGKFLAVCSLTPMAIIVGFVTLILFRRDLHTITFFVGALINEGINLVLKNIIAEPRPVQRGGLYTEYGMPSSHSQMMWFFASYSVLFLIFRLHHISNYVMELLWKVLVAVGLITAAAIVAYSRVYLLYHSWAQVLLGAMVGVLLGCGWFVVVHVLFTPLFPTVASWSVCERLMIRDTSLIPNILWFEYTHARTESRARNRKLTSMKSQ</sequence>
<dbReference type="InterPro" id="IPR000326">
    <property type="entry name" value="PAP2/HPO"/>
</dbReference>
<evidence type="ECO:0000256" key="8">
    <source>
        <dbReference type="ARBA" id="ARBA00023136"/>
    </source>
</evidence>
<comment type="catalytic activity">
    <reaction evidence="10 11">
        <text>a di-trans,poly-cis-dolichyl diphosphate + H2O = a di-trans,poly-cis-dolichyl phosphate + phosphate + H(+)</text>
        <dbReference type="Rhea" id="RHEA:14385"/>
        <dbReference type="Rhea" id="RHEA-COMP:19498"/>
        <dbReference type="Rhea" id="RHEA-COMP:19506"/>
        <dbReference type="ChEBI" id="CHEBI:15377"/>
        <dbReference type="ChEBI" id="CHEBI:15378"/>
        <dbReference type="ChEBI" id="CHEBI:43474"/>
        <dbReference type="ChEBI" id="CHEBI:57497"/>
        <dbReference type="ChEBI" id="CHEBI:57683"/>
        <dbReference type="EC" id="3.6.1.43"/>
    </reaction>
</comment>
<feature type="transmembrane region" description="Helical" evidence="11">
    <location>
        <begin position="93"/>
        <end position="111"/>
    </location>
</feature>
<evidence type="ECO:0000256" key="1">
    <source>
        <dbReference type="ARBA" id="ARBA00004477"/>
    </source>
</evidence>
<keyword evidence="7 11" id="KW-1133">Transmembrane helix</keyword>
<feature type="transmembrane region" description="Helical" evidence="11">
    <location>
        <begin position="155"/>
        <end position="177"/>
    </location>
</feature>
<dbReference type="SUPFAM" id="SSF48317">
    <property type="entry name" value="Acid phosphatase/Vanadium-dependent haloperoxidase"/>
    <property type="match status" value="1"/>
</dbReference>
<comment type="pathway">
    <text evidence="2 11">Protein modification; protein glycosylation.</text>
</comment>
<comment type="subcellular location">
    <subcellularLocation>
        <location evidence="1 11">Endoplasmic reticulum membrane</location>
        <topology evidence="1 11">Multi-pass membrane protein</topology>
    </subcellularLocation>
</comment>
<evidence type="ECO:0000256" key="7">
    <source>
        <dbReference type="ARBA" id="ARBA00022989"/>
    </source>
</evidence>
<evidence type="ECO:0000256" key="11">
    <source>
        <dbReference type="RuleBase" id="RU367078"/>
    </source>
</evidence>
<dbReference type="AlphaFoldDB" id="A0A0N7ZD59"/>
<comment type="function">
    <text evidence="9 11">Required for efficient N-glycosylation. Necessary for maintaining optimal levels of dolichol-linked oligosaccharides. Hydrolyzes dolichyl pyrophosphate at a very high rate and dolichyl monophosphate at a much lower rate. Does not act on phosphatidate.</text>
</comment>
<keyword evidence="4 11" id="KW-0812">Transmembrane</keyword>
<dbReference type="EMBL" id="GDRN01052101">
    <property type="protein sequence ID" value="JAI66337.1"/>
    <property type="molecule type" value="Transcribed_RNA"/>
</dbReference>
<comment type="similarity">
    <text evidence="3 11">Belongs to the dolichyldiphosphatase family.</text>
</comment>
<dbReference type="PANTHER" id="PTHR11247:SF1">
    <property type="entry name" value="DOLICHYLDIPHOSPHATASE 1"/>
    <property type="match status" value="1"/>
</dbReference>
<dbReference type="GO" id="GO:0005789">
    <property type="term" value="C:endoplasmic reticulum membrane"/>
    <property type="evidence" value="ECO:0007669"/>
    <property type="project" value="UniProtKB-SubCell"/>
</dbReference>
<dbReference type="FunFam" id="1.20.144.10:FF:000003">
    <property type="entry name" value="Dolichyldiphosphatase 1"/>
    <property type="match status" value="1"/>
</dbReference>
<organism evidence="13">
    <name type="scientific">Scylla olivacea</name>
    <name type="common">Orange mud crab</name>
    <name type="synonym">Cancer olivacea</name>
    <dbReference type="NCBI Taxonomy" id="85551"/>
    <lineage>
        <taxon>Eukaryota</taxon>
        <taxon>Metazoa</taxon>
        <taxon>Ecdysozoa</taxon>
        <taxon>Arthropoda</taxon>
        <taxon>Crustacea</taxon>
        <taxon>Multicrustacea</taxon>
        <taxon>Malacostraca</taxon>
        <taxon>Eumalacostraca</taxon>
        <taxon>Eucarida</taxon>
        <taxon>Decapoda</taxon>
        <taxon>Pleocyemata</taxon>
        <taxon>Brachyura</taxon>
        <taxon>Eubrachyura</taxon>
        <taxon>Portunoidea</taxon>
        <taxon>Portunidae</taxon>
        <taxon>Portuninae</taxon>
        <taxon>Scylla</taxon>
    </lineage>
</organism>
<dbReference type="Pfam" id="PF01569">
    <property type="entry name" value="PAP2"/>
    <property type="match status" value="1"/>
</dbReference>
<feature type="transmembrane region" description="Helical" evidence="11">
    <location>
        <begin position="123"/>
        <end position="143"/>
    </location>
</feature>
<evidence type="ECO:0000259" key="12">
    <source>
        <dbReference type="SMART" id="SM00014"/>
    </source>
</evidence>
<evidence type="ECO:0000256" key="3">
    <source>
        <dbReference type="ARBA" id="ARBA00005518"/>
    </source>
</evidence>
<keyword evidence="5 11" id="KW-0378">Hydrolase</keyword>
<evidence type="ECO:0000256" key="2">
    <source>
        <dbReference type="ARBA" id="ARBA00004922"/>
    </source>
</evidence>
<name>A0A0N7ZD59_SCYOL</name>
<evidence type="ECO:0000256" key="4">
    <source>
        <dbReference type="ARBA" id="ARBA00022692"/>
    </source>
</evidence>
<dbReference type="GO" id="GO:0008610">
    <property type="term" value="P:lipid biosynthetic process"/>
    <property type="evidence" value="ECO:0007669"/>
    <property type="project" value="TreeGrafter"/>
</dbReference>
<keyword evidence="8 11" id="KW-0472">Membrane</keyword>
<evidence type="ECO:0000256" key="9">
    <source>
        <dbReference type="ARBA" id="ARBA00024907"/>
    </source>
</evidence>
<dbReference type="EMBL" id="GDRN01052102">
    <property type="protein sequence ID" value="JAI66336.1"/>
    <property type="molecule type" value="Transcribed_RNA"/>
</dbReference>